<evidence type="ECO:0008006" key="4">
    <source>
        <dbReference type="Google" id="ProtNLM"/>
    </source>
</evidence>
<sequence length="576" mass="61908">MLGLFSEPALDFDLAQFGIKPVSDKDVEAEMAKMMAEISNGSSGDMDASDDETELMRQIQQIGVDVDPSSLRAVSLSMGSIHSNDENEDDGELSDSCLDDPHLQAELQGILGTAKNTPSSREDDERLRLQHLVESEKQNAINLKRQGQIHGALEAMRAMKAYEAQLEALGPPVSAPPSQRRRPVAAATSALSPTIDDDDDSHHTIEVTDDDLNNPEFDAMLNGGGASTVKSKAAASATLPQAAAVDVHDNDTVDSVQAQIAALKREAMALKHANNIPQALAMLKQARAMEPKLVELMQRRHAPPLSPGVPTIPSDSSHANALESRGQEGPHEMATSCTDSDKEEEEEGGAIHVTDDDLDDPQFDAMLQHIDQGKETERPKSTALDDALDDDIAALKHRAMQLKQANRVPEALAMLKRARAIEAKATHRHTADLPPSSVVGNPDTITLSVDAINKVPTHDDMSSDHVILAETGGSLAVADDNTIEDIALRPRTSSSQLIDEFEEEEGEPFHDAVSAPPPPSIMSVQDQVNAAKTLAVALKKQGNIHDALVQLRLAKDLEATLQANSGATLYDQQQRA</sequence>
<gene>
    <name evidence="2" type="ORF">DYB31_014215</name>
</gene>
<organism evidence="2 3">
    <name type="scientific">Aphanomyces astaci</name>
    <name type="common">Crayfish plague agent</name>
    <dbReference type="NCBI Taxonomy" id="112090"/>
    <lineage>
        <taxon>Eukaryota</taxon>
        <taxon>Sar</taxon>
        <taxon>Stramenopiles</taxon>
        <taxon>Oomycota</taxon>
        <taxon>Saprolegniomycetes</taxon>
        <taxon>Saprolegniales</taxon>
        <taxon>Verrucalvaceae</taxon>
        <taxon>Aphanomyces</taxon>
    </lineage>
</organism>
<reference evidence="2 3" key="1">
    <citation type="submission" date="2018-08" db="EMBL/GenBank/DDBJ databases">
        <title>Aphanomyces genome sequencing and annotation.</title>
        <authorList>
            <person name="Minardi D."/>
            <person name="Oidtmann B."/>
            <person name="Van Der Giezen M."/>
            <person name="Studholme D.J."/>
        </authorList>
    </citation>
    <scope>NUCLEOTIDE SEQUENCE [LARGE SCALE GENOMIC DNA]</scope>
    <source>
        <strain evidence="2 3">197901</strain>
    </source>
</reference>
<dbReference type="SMART" id="SM00028">
    <property type="entry name" value="TPR"/>
    <property type="match status" value="3"/>
</dbReference>
<dbReference type="PANTHER" id="PTHR47553:SF1">
    <property type="entry name" value="RING_FYVE_PHD ZINC FINGER SUPERFAMILY PROTEIN"/>
    <property type="match status" value="1"/>
</dbReference>
<dbReference type="SUPFAM" id="SSF48452">
    <property type="entry name" value="TPR-like"/>
    <property type="match status" value="1"/>
</dbReference>
<evidence type="ECO:0000313" key="3">
    <source>
        <dbReference type="Proteomes" id="UP000266196"/>
    </source>
</evidence>
<evidence type="ECO:0000256" key="1">
    <source>
        <dbReference type="SAM" id="MobiDB-lite"/>
    </source>
</evidence>
<evidence type="ECO:0000313" key="2">
    <source>
        <dbReference type="EMBL" id="RHZ01258.1"/>
    </source>
</evidence>
<dbReference type="AlphaFoldDB" id="A0A397EUD6"/>
<dbReference type="EMBL" id="QUTE01014878">
    <property type="protein sequence ID" value="RHZ01258.1"/>
    <property type="molecule type" value="Genomic_DNA"/>
</dbReference>
<dbReference type="InterPro" id="IPR019734">
    <property type="entry name" value="TPR_rpt"/>
</dbReference>
<comment type="caution">
    <text evidence="2">The sequence shown here is derived from an EMBL/GenBank/DDBJ whole genome shotgun (WGS) entry which is preliminary data.</text>
</comment>
<name>A0A397EUD6_APHAT</name>
<dbReference type="PANTHER" id="PTHR47553">
    <property type="entry name" value="MYOSIN-11"/>
    <property type="match status" value="1"/>
</dbReference>
<dbReference type="InterPro" id="IPR011990">
    <property type="entry name" value="TPR-like_helical_dom_sf"/>
</dbReference>
<dbReference type="Proteomes" id="UP000266196">
    <property type="component" value="Unassembled WGS sequence"/>
</dbReference>
<feature type="non-terminal residue" evidence="2">
    <location>
        <position position="576"/>
    </location>
</feature>
<protein>
    <recommendedName>
        <fullName evidence="4">DM14 domain-containing protein</fullName>
    </recommendedName>
</protein>
<accession>A0A397EUD6</accession>
<proteinExistence type="predicted"/>
<feature type="region of interest" description="Disordered" evidence="1">
    <location>
        <begin position="302"/>
        <end position="360"/>
    </location>
</feature>